<keyword evidence="2" id="KW-0808">Transferase</keyword>
<dbReference type="PANTHER" id="PTHR37817">
    <property type="entry name" value="N-ACETYLTRANSFERASE EIS"/>
    <property type="match status" value="1"/>
</dbReference>
<accession>L1NBQ2</accession>
<reference evidence="2 3" key="1">
    <citation type="submission" date="2012-05" db="EMBL/GenBank/DDBJ databases">
        <authorList>
            <person name="Weinstock G."/>
            <person name="Sodergren E."/>
            <person name="Lobos E.A."/>
            <person name="Fulton L."/>
            <person name="Fulton R."/>
            <person name="Courtney L."/>
            <person name="Fronick C."/>
            <person name="O'Laughlin M."/>
            <person name="Godfrey J."/>
            <person name="Wilson R.M."/>
            <person name="Miner T."/>
            <person name="Farmer C."/>
            <person name="Delehaunty K."/>
            <person name="Cordes M."/>
            <person name="Minx P."/>
            <person name="Tomlinson C."/>
            <person name="Chen J."/>
            <person name="Wollam A."/>
            <person name="Pepin K.H."/>
            <person name="Bhonagiri V."/>
            <person name="Zhang X."/>
            <person name="Suruliraj S."/>
            <person name="Warren W."/>
            <person name="Mitreva M."/>
            <person name="Mardis E.R."/>
            <person name="Wilson R.K."/>
        </authorList>
    </citation>
    <scope>NUCLEOTIDE SEQUENCE [LARGE SCALE GENOMIC DNA]</scope>
    <source>
        <strain evidence="2 3">F0037</strain>
    </source>
</reference>
<feature type="domain" description="N-acetyltransferase" evidence="1">
    <location>
        <begin position="1"/>
        <end position="148"/>
    </location>
</feature>
<gene>
    <name evidence="2" type="ORF">HMPREF9134_01449</name>
</gene>
<proteinExistence type="predicted"/>
<dbReference type="eggNOG" id="COG4552">
    <property type="taxonomic scope" value="Bacteria"/>
</dbReference>
<dbReference type="Proteomes" id="UP000010408">
    <property type="component" value="Unassembled WGS sequence"/>
</dbReference>
<dbReference type="PATRIC" id="fig|1127696.3.peg.1310"/>
<dbReference type="Gene3D" id="3.40.630.30">
    <property type="match status" value="1"/>
</dbReference>
<dbReference type="PANTHER" id="PTHR37817:SF1">
    <property type="entry name" value="N-ACETYLTRANSFERASE EIS"/>
    <property type="match status" value="1"/>
</dbReference>
<evidence type="ECO:0000259" key="1">
    <source>
        <dbReference type="PROSITE" id="PS51186"/>
    </source>
</evidence>
<evidence type="ECO:0000313" key="2">
    <source>
        <dbReference type="EMBL" id="EKY00710.1"/>
    </source>
</evidence>
<dbReference type="HOGENOM" id="CLU_050659_2_1_10"/>
<dbReference type="InterPro" id="IPR016181">
    <property type="entry name" value="Acyl_CoA_acyltransferase"/>
</dbReference>
<dbReference type="Pfam" id="PF13527">
    <property type="entry name" value="Acetyltransf_9"/>
    <property type="match status" value="1"/>
</dbReference>
<sequence>MNRSHEAEARALWKQCFGDSDAYLDLFFSKLGGDDTTFLYNAGGKAVGHLQLLDVAFASRAHLYPANYVFAACTHPDYRGRGVMKKLLHEALRKGRERGDICSFIIPAEEWLYDYYARVAGYAQIISGSRTQDERVALDEENLECTTPTLIDYLCEVERGSGETRLVHTKPFLEAVVVDFETGHDRFVWEHRNSDGLVSGAVFVIEREDGLYVDTLFGAREARQALLKRLKERAKDKPITYNLNPQSSQERYTHGMIRILDLPAFFRSLALQYPKLCMSVAFHDDLFPENSGVYEFIEGTVTIKPLTKDTSNVLYSMRQLFSTLSCTHSLPFSCRLSLLFDR</sequence>
<dbReference type="CDD" id="cd04301">
    <property type="entry name" value="NAT_SF"/>
    <property type="match status" value="1"/>
</dbReference>
<name>L1NBQ2_9PORP</name>
<dbReference type="AlphaFoldDB" id="L1NBQ2"/>
<dbReference type="InterPro" id="IPR051554">
    <property type="entry name" value="Acetyltransferase_Eis"/>
</dbReference>
<dbReference type="RefSeq" id="WP_005467545.1">
    <property type="nucleotide sequence ID" value="NZ_KB291032.1"/>
</dbReference>
<evidence type="ECO:0000313" key="3">
    <source>
        <dbReference type="Proteomes" id="UP000010408"/>
    </source>
</evidence>
<dbReference type="InterPro" id="IPR000182">
    <property type="entry name" value="GNAT_dom"/>
</dbReference>
<dbReference type="EMBL" id="AMEQ01000037">
    <property type="protein sequence ID" value="EKY00710.1"/>
    <property type="molecule type" value="Genomic_DNA"/>
</dbReference>
<organism evidence="2 3">
    <name type="scientific">Porphyromonas catoniae F0037</name>
    <dbReference type="NCBI Taxonomy" id="1127696"/>
    <lineage>
        <taxon>Bacteria</taxon>
        <taxon>Pseudomonadati</taxon>
        <taxon>Bacteroidota</taxon>
        <taxon>Bacteroidia</taxon>
        <taxon>Bacteroidales</taxon>
        <taxon>Porphyromonadaceae</taxon>
        <taxon>Porphyromonas</taxon>
    </lineage>
</organism>
<dbReference type="SUPFAM" id="SSF55729">
    <property type="entry name" value="Acyl-CoA N-acyltransferases (Nat)"/>
    <property type="match status" value="1"/>
</dbReference>
<protein>
    <submittedName>
        <fullName evidence="2">Acetyltransferase, GNAT family</fullName>
    </submittedName>
</protein>
<dbReference type="STRING" id="1127696.HMPREF9134_01449"/>
<dbReference type="GO" id="GO:0034069">
    <property type="term" value="F:aminoglycoside N-acetyltransferase activity"/>
    <property type="evidence" value="ECO:0007669"/>
    <property type="project" value="TreeGrafter"/>
</dbReference>
<dbReference type="PROSITE" id="PS51186">
    <property type="entry name" value="GNAT"/>
    <property type="match status" value="1"/>
</dbReference>
<dbReference type="GO" id="GO:0030649">
    <property type="term" value="P:aminoglycoside antibiotic catabolic process"/>
    <property type="evidence" value="ECO:0007669"/>
    <property type="project" value="TreeGrafter"/>
</dbReference>
<comment type="caution">
    <text evidence="2">The sequence shown here is derived from an EMBL/GenBank/DDBJ whole genome shotgun (WGS) entry which is preliminary data.</text>
</comment>